<evidence type="ECO:0000256" key="1">
    <source>
        <dbReference type="ARBA" id="ARBA00001936"/>
    </source>
</evidence>
<keyword evidence="10" id="KW-0378">Hydrolase</keyword>
<dbReference type="NCBIfam" id="TIGR02778">
    <property type="entry name" value="ligD_pol"/>
    <property type="match status" value="1"/>
</dbReference>
<dbReference type="GO" id="GO:0003677">
    <property type="term" value="F:DNA binding"/>
    <property type="evidence" value="ECO:0007669"/>
    <property type="project" value="UniProtKB-KW"/>
</dbReference>
<dbReference type="Pfam" id="PF21686">
    <property type="entry name" value="LigD_Prim-Pol"/>
    <property type="match status" value="1"/>
</dbReference>
<evidence type="ECO:0000256" key="18">
    <source>
        <dbReference type="ARBA" id="ARBA00023268"/>
    </source>
</evidence>
<keyword evidence="17" id="KW-0464">Manganese</keyword>
<dbReference type="GO" id="GO:0006310">
    <property type="term" value="P:DNA recombination"/>
    <property type="evidence" value="ECO:0007669"/>
    <property type="project" value="UniProtKB-KW"/>
</dbReference>
<dbReference type="STRING" id="438753.AZC_1006"/>
<dbReference type="InterPro" id="IPR012309">
    <property type="entry name" value="DNA_ligase_ATP-dep_C"/>
</dbReference>
<reference evidence="23 24" key="1">
    <citation type="journal article" date="2007" name="Appl. Environ. Microbiol.">
        <title>Rhizobial factors required for stem nodule maturation and maintenance in Sesbania rostrata-Azorhizobium caulinodans ORS571 symbiosis.</title>
        <authorList>
            <person name="Suzuki S."/>
            <person name="Aono T."/>
            <person name="Lee KB."/>
            <person name="Suzuki T."/>
            <person name="Liu CT."/>
            <person name="Miwa H."/>
            <person name="Wakao S."/>
            <person name="Iki T."/>
            <person name="Oyaizu H."/>
        </authorList>
    </citation>
    <scope>NUCLEOTIDE SEQUENCE [LARGE SCALE GENOMIC DNA]</scope>
    <source>
        <strain evidence="24">ATCC 43989 / DSM 5975 / JCM 20966 / LMG 6465 / NBRC 14845 / NCIMB 13405 / ORS 571</strain>
    </source>
</reference>
<evidence type="ECO:0000256" key="4">
    <source>
        <dbReference type="ARBA" id="ARBA00022679"/>
    </source>
</evidence>
<evidence type="ECO:0000256" key="5">
    <source>
        <dbReference type="ARBA" id="ARBA00022695"/>
    </source>
</evidence>
<dbReference type="eggNOG" id="COG1793">
    <property type="taxonomic scope" value="Bacteria"/>
</dbReference>
<dbReference type="InterPro" id="IPR012310">
    <property type="entry name" value="DNA_ligase_ATP-dep_cent"/>
</dbReference>
<keyword evidence="8" id="KW-0547">Nucleotide-binding</keyword>
<evidence type="ECO:0000256" key="16">
    <source>
        <dbReference type="ARBA" id="ARBA00023204"/>
    </source>
</evidence>
<dbReference type="GO" id="GO:0004527">
    <property type="term" value="F:exonuclease activity"/>
    <property type="evidence" value="ECO:0007669"/>
    <property type="project" value="UniProtKB-KW"/>
</dbReference>
<comment type="catalytic activity">
    <reaction evidence="20">
        <text>ATP + (deoxyribonucleotide)n-3'-hydroxyl + 5'-phospho-(deoxyribonucleotide)m = (deoxyribonucleotide)n+m + AMP + diphosphate.</text>
        <dbReference type="EC" id="6.5.1.1"/>
    </reaction>
</comment>
<reference evidence="23 24" key="5">
    <citation type="journal article" date="2010" name="Appl. Environ. Microbiol.">
        <title>phrR-like gene praR of Azorhizobium caulinodans ORS571 is essential for symbiosis with Sesbania rostrata and is involved in expression of reb genes.</title>
        <authorList>
            <person name="Akiba N."/>
            <person name="Aono T."/>
            <person name="Toyazaki H."/>
            <person name="Sato S."/>
            <person name="Oyaizu H."/>
        </authorList>
    </citation>
    <scope>NUCLEOTIDE SEQUENCE [LARGE SCALE GENOMIC DNA]</scope>
    <source>
        <strain evidence="24">ATCC 43989 / DSM 5975 / JCM 20966 / LMG 6465 / NBRC 14845 / NCIMB 13405 / ORS 571</strain>
    </source>
</reference>
<evidence type="ECO:0000256" key="17">
    <source>
        <dbReference type="ARBA" id="ARBA00023211"/>
    </source>
</evidence>
<dbReference type="eggNOG" id="COG3285">
    <property type="taxonomic scope" value="Bacteria"/>
</dbReference>
<dbReference type="InterPro" id="IPR033651">
    <property type="entry name" value="PaeLigD_Pol-like"/>
</dbReference>
<dbReference type="CDD" id="cd04862">
    <property type="entry name" value="PaeLigD_Pol_like"/>
    <property type="match status" value="1"/>
</dbReference>
<dbReference type="EC" id="6.5.1.1" evidence="2"/>
<dbReference type="SUPFAM" id="SSF56091">
    <property type="entry name" value="DNA ligase/mRNA capping enzyme, catalytic domain"/>
    <property type="match status" value="1"/>
</dbReference>
<keyword evidence="14" id="KW-0238">DNA-binding</keyword>
<gene>
    <name evidence="23" type="ordered locus">AZC_1006</name>
</gene>
<organism evidence="23 24">
    <name type="scientific">Azorhizobium caulinodans (strain ATCC 43989 / DSM 5975 / JCM 20966 / LMG 6465 / NBRC 14845 / NCIMB 13405 / ORS 571)</name>
    <dbReference type="NCBI Taxonomy" id="438753"/>
    <lineage>
        <taxon>Bacteria</taxon>
        <taxon>Pseudomonadati</taxon>
        <taxon>Pseudomonadota</taxon>
        <taxon>Alphaproteobacteria</taxon>
        <taxon>Hyphomicrobiales</taxon>
        <taxon>Xanthobacteraceae</taxon>
        <taxon>Azorhizobium</taxon>
    </lineage>
</organism>
<evidence type="ECO:0000256" key="2">
    <source>
        <dbReference type="ARBA" id="ARBA00012727"/>
    </source>
</evidence>
<evidence type="ECO:0000256" key="12">
    <source>
        <dbReference type="ARBA" id="ARBA00022840"/>
    </source>
</evidence>
<keyword evidence="12" id="KW-0067">ATP-binding</keyword>
<protein>
    <recommendedName>
        <fullName evidence="2">DNA ligase (ATP)</fullName>
        <ecNumber evidence="2">6.5.1.1</ecNumber>
    </recommendedName>
    <alternativeName>
        <fullName evidence="19">NHEJ DNA polymerase</fullName>
    </alternativeName>
</protein>
<keyword evidence="13" id="KW-0239">DNA-directed DNA polymerase</keyword>
<feature type="region of interest" description="Disordered" evidence="21">
    <location>
        <begin position="1"/>
        <end position="24"/>
    </location>
</feature>
<dbReference type="RefSeq" id="WP_012169537.1">
    <property type="nucleotide sequence ID" value="NC_009937.1"/>
</dbReference>
<dbReference type="Gene3D" id="2.40.50.140">
    <property type="entry name" value="Nucleic acid-binding proteins"/>
    <property type="match status" value="1"/>
</dbReference>
<dbReference type="Pfam" id="PF13298">
    <property type="entry name" value="LigD_N"/>
    <property type="match status" value="1"/>
</dbReference>
<keyword evidence="24" id="KW-1185">Reference proteome</keyword>
<dbReference type="NCBIfam" id="TIGR02779">
    <property type="entry name" value="NHEJ_ligase_lig"/>
    <property type="match status" value="1"/>
</dbReference>
<dbReference type="Gene3D" id="3.90.920.10">
    <property type="entry name" value="DNA primase, PRIM domain"/>
    <property type="match status" value="1"/>
</dbReference>
<dbReference type="Proteomes" id="UP000000270">
    <property type="component" value="Chromosome"/>
</dbReference>
<dbReference type="SUPFAM" id="SSF50249">
    <property type="entry name" value="Nucleic acid-binding proteins"/>
    <property type="match status" value="1"/>
</dbReference>
<evidence type="ECO:0000256" key="8">
    <source>
        <dbReference type="ARBA" id="ARBA00022741"/>
    </source>
</evidence>
<evidence type="ECO:0000256" key="7">
    <source>
        <dbReference type="ARBA" id="ARBA00022723"/>
    </source>
</evidence>
<dbReference type="Gene3D" id="3.30.1490.70">
    <property type="match status" value="1"/>
</dbReference>
<keyword evidence="15" id="KW-0233">DNA recombination</keyword>
<evidence type="ECO:0000256" key="15">
    <source>
        <dbReference type="ARBA" id="ARBA00023172"/>
    </source>
</evidence>
<dbReference type="CDD" id="cd07971">
    <property type="entry name" value="OBF_DNA_ligase_LigD"/>
    <property type="match status" value="1"/>
</dbReference>
<reference evidence="23 24" key="4">
    <citation type="journal article" date="2009" name="Appl. Environ. Microbiol.">
        <title>Comparative genome-wide transcriptional profiling of Azorhizobium caulinodans ORS571 grown under free-living and symbiotic conditions.</title>
        <authorList>
            <person name="Tsukada S."/>
            <person name="Aono T."/>
            <person name="Akiba N."/>
            <person name="Lee KB."/>
            <person name="Liu CT."/>
            <person name="Toyazaki H."/>
            <person name="Oyaizu H."/>
        </authorList>
    </citation>
    <scope>NUCLEOTIDE SEQUENCE [LARGE SCALE GENOMIC DNA]</scope>
    <source>
        <strain evidence="24">ATCC 43989 / DSM 5975 / JCM 20966 / LMG 6465 / NBRC 14845 / NCIMB 13405 / ORS 571</strain>
    </source>
</reference>
<dbReference type="InterPro" id="IPR012340">
    <property type="entry name" value="NA-bd_OB-fold"/>
</dbReference>
<dbReference type="InterPro" id="IPR014146">
    <property type="entry name" value="LigD_ligase_dom"/>
</dbReference>
<dbReference type="PROSITE" id="PS50160">
    <property type="entry name" value="DNA_LIGASE_A3"/>
    <property type="match status" value="1"/>
</dbReference>
<evidence type="ECO:0000256" key="19">
    <source>
        <dbReference type="ARBA" id="ARBA00029943"/>
    </source>
</evidence>
<evidence type="ECO:0000256" key="13">
    <source>
        <dbReference type="ARBA" id="ARBA00022932"/>
    </source>
</evidence>
<keyword evidence="7" id="KW-0479">Metal-binding</keyword>
<evidence type="ECO:0000256" key="11">
    <source>
        <dbReference type="ARBA" id="ARBA00022839"/>
    </source>
</evidence>
<evidence type="ECO:0000256" key="20">
    <source>
        <dbReference type="ARBA" id="ARBA00034003"/>
    </source>
</evidence>
<dbReference type="InterPro" id="IPR014145">
    <property type="entry name" value="LigD_pol_dom"/>
</dbReference>
<dbReference type="PANTHER" id="PTHR42705:SF2">
    <property type="entry name" value="BIFUNCTIONAL NON-HOMOLOGOUS END JOINING PROTEIN LIGD"/>
    <property type="match status" value="1"/>
</dbReference>
<feature type="domain" description="ATP-dependent DNA ligase family profile" evidence="22">
    <location>
        <begin position="369"/>
        <end position="506"/>
    </location>
</feature>
<feature type="region of interest" description="Disordered" evidence="21">
    <location>
        <begin position="190"/>
        <end position="256"/>
    </location>
</feature>
<dbReference type="Gene3D" id="3.30.470.30">
    <property type="entry name" value="DNA ligase/mRNA capping enzyme"/>
    <property type="match status" value="1"/>
</dbReference>
<dbReference type="NCBIfam" id="NF004628">
    <property type="entry name" value="PRK05972.1"/>
    <property type="match status" value="1"/>
</dbReference>
<dbReference type="AlphaFoldDB" id="A8HV36"/>
<evidence type="ECO:0000313" key="23">
    <source>
        <dbReference type="EMBL" id="BAF87004.1"/>
    </source>
</evidence>
<dbReference type="CDD" id="cd07906">
    <property type="entry name" value="Adenylation_DNA_ligase_LigD_LigC"/>
    <property type="match status" value="1"/>
</dbReference>
<keyword evidence="11" id="KW-0269">Exonuclease</keyword>
<dbReference type="Pfam" id="PF01068">
    <property type="entry name" value="DNA_ligase_A_M"/>
    <property type="match status" value="1"/>
</dbReference>
<keyword evidence="18" id="KW-0511">Multifunctional enzyme</keyword>
<keyword evidence="4" id="KW-0808">Transferase</keyword>
<evidence type="ECO:0000256" key="10">
    <source>
        <dbReference type="ARBA" id="ARBA00022801"/>
    </source>
</evidence>
<dbReference type="GO" id="GO:0003887">
    <property type="term" value="F:DNA-directed DNA polymerase activity"/>
    <property type="evidence" value="ECO:0007669"/>
    <property type="project" value="UniProtKB-KW"/>
</dbReference>
<keyword evidence="3 23" id="KW-0436">Ligase</keyword>
<reference evidence="23 24" key="6">
    <citation type="journal article" date="2011" name="Appl. Environ. Microbiol.">
        <title>Involvement of the azorhizobial chromosome partition gene (parA) in the onset of bacteroid differentiation during Sesbania rostrata stem nodule development.</title>
        <authorList>
            <person name="Liu CT."/>
            <person name="Lee KB."/>
            <person name="Wang YS."/>
            <person name="Peng MH."/>
            <person name="Lee KT."/>
            <person name="Suzuki S."/>
            <person name="Suzuki T."/>
            <person name="Oyaizu H."/>
        </authorList>
    </citation>
    <scope>NUCLEOTIDE SEQUENCE [LARGE SCALE GENOMIC DNA]</scope>
    <source>
        <strain evidence="24">ATCC 43989 / DSM 5975 / JCM 20966 / LMG 6465 / NBRC 14845 / NCIMB 13405 / ORS 571</strain>
    </source>
</reference>
<keyword evidence="9" id="KW-0227">DNA damage</keyword>
<keyword evidence="6" id="KW-0540">Nuclease</keyword>
<dbReference type="GO" id="GO:0006281">
    <property type="term" value="P:DNA repair"/>
    <property type="evidence" value="ECO:0007669"/>
    <property type="project" value="UniProtKB-KW"/>
</dbReference>
<reference evidence="23 24" key="3">
    <citation type="journal article" date="2008" name="BMC Genomics">
        <title>The genome of the versatile nitrogen fixer Azorhizobium caulinodans ORS571.</title>
        <authorList>
            <person name="Lee KB."/>
            <person name="Backer P.D."/>
            <person name="Aono T."/>
            <person name="Liu CT."/>
            <person name="Suzuki S."/>
            <person name="Suzuki T."/>
            <person name="Kaneko T."/>
            <person name="Yamada M."/>
            <person name="Tabata S."/>
            <person name="Kupfer D.M."/>
            <person name="Najar F.Z."/>
            <person name="Wiley G.B."/>
            <person name="Roe B."/>
            <person name="Binnewies T.T."/>
            <person name="Ussery D.W."/>
            <person name="D'Haeze W."/>
            <person name="Herder J.D."/>
            <person name="Gevers D."/>
            <person name="Vereecke D."/>
            <person name="Holsters M."/>
            <person name="Oyaizu H."/>
        </authorList>
    </citation>
    <scope>NUCLEOTIDE SEQUENCE [LARGE SCALE GENOMIC DNA]</scope>
    <source>
        <strain evidence="24">ATCC 43989 / DSM 5975 / JCM 20966 / LMG 6465 / NBRC 14845 / NCIMB 13405 / ORS 571</strain>
    </source>
</reference>
<name>A8HV36_AZOC5</name>
<dbReference type="InterPro" id="IPR014144">
    <property type="entry name" value="LigD_PE_domain"/>
</dbReference>
<dbReference type="GO" id="GO:0003910">
    <property type="term" value="F:DNA ligase (ATP) activity"/>
    <property type="evidence" value="ECO:0007669"/>
    <property type="project" value="UniProtKB-EC"/>
</dbReference>
<evidence type="ECO:0000256" key="14">
    <source>
        <dbReference type="ARBA" id="ARBA00023125"/>
    </source>
</evidence>
<evidence type="ECO:0000259" key="22">
    <source>
        <dbReference type="PROSITE" id="PS50160"/>
    </source>
</evidence>
<dbReference type="EMBL" id="AP009384">
    <property type="protein sequence ID" value="BAF87004.1"/>
    <property type="molecule type" value="Genomic_DNA"/>
</dbReference>
<comment type="cofactor">
    <cofactor evidence="1">
        <name>Mn(2+)</name>
        <dbReference type="ChEBI" id="CHEBI:29035"/>
    </cofactor>
</comment>
<evidence type="ECO:0000256" key="6">
    <source>
        <dbReference type="ARBA" id="ARBA00022722"/>
    </source>
</evidence>
<accession>A8HV36</accession>
<dbReference type="KEGG" id="azc:AZC_1006"/>
<dbReference type="InterPro" id="IPR014143">
    <property type="entry name" value="NHEJ_ligase_prk"/>
</dbReference>
<dbReference type="PANTHER" id="PTHR42705">
    <property type="entry name" value="BIFUNCTIONAL NON-HOMOLOGOUS END JOINING PROTEIN LIGD"/>
    <property type="match status" value="1"/>
</dbReference>
<evidence type="ECO:0000313" key="24">
    <source>
        <dbReference type="Proteomes" id="UP000000270"/>
    </source>
</evidence>
<sequence>MGLSTYRAKRDFTVTPEPDGGAKGKARAAASASAGAYVIQKHAARRLHYDLRLEMDGVLKSWAVTRGPSLVPGEKRLAVHVEDHPLAYGGFEGTIPEGQYGAGKVIVWDRGSWTPVGDPHKGYKKGHLEFALDGEKLHGRWHLVRMSPHPGDKKENWLLIKVEDEAARPEGAPEITDEAPLSVVSGRDVEEVGAPSAAKSPKLSTAKTSRPKAAARDAKASEEAETTASGAERGARAVSAPAKAKKTTAARVNGRSTRATAWDLPKGAKRAPLPDFLPPALATLARQAPKGRRYVHEIKFDGYRIAARLEDGEVRLLTRTGLDWSARFGTAIREAAAALPVSDAMLDGEVVVEGGNGASDFSALQADLSEGRTDRFVYYAFDLLHLDGHDLTGAPLAERKALLEQLLTRAEGSGEGVLRYSGHFEDDGAMVLQHACRLSLEGVVSKLKDAPYHSGRSRDWIKSKCSERQEFVIGGFVPSTTARKAIGSLVLGVYEGKRLVHVGRVGTGFSNKMASDLHTLLAPEAVEESPFSARLTADEARGVTFVAPKRVAEVEFRAWTGDGHLRHAAFRGLRDDKAAADVVREAASQPAETPKTPPKRRVRLTHPDRIYWPDAGVTKEGLADYYAEVWPRIAPFIVGRPLALVRCPEGIEGQHFFQKHPWKGADKALKEVHDPKAPDEPPYLAVETLDGLMALVQGAALEIHPFGAPLSDWERPDLLTMDLDPGEGVPWSAVIAAAHEVKARLETAGLAAFVKTSGGKGLHVCAPLKPRADWTELKAFTKAMAETMAQEAPDTYVATITKAKRRGRILVDYLRNQRGSTAVAPYSARARAGAPVSMPIAWEELGEGMGPQHFTVLNAPARLANLSADPWADFRKAAAPLPAGRTAGGTAGGKRRGGRR</sequence>
<dbReference type="NCBIfam" id="TIGR02776">
    <property type="entry name" value="NHEJ_ligase_prk"/>
    <property type="match status" value="1"/>
</dbReference>
<keyword evidence="16" id="KW-0234">DNA repair</keyword>
<dbReference type="NCBIfam" id="TIGR02777">
    <property type="entry name" value="LigD_PE_dom"/>
    <property type="match status" value="1"/>
</dbReference>
<proteinExistence type="predicted"/>
<dbReference type="HOGENOM" id="CLU_008325_0_2_5"/>
<dbReference type="GO" id="GO:0046872">
    <property type="term" value="F:metal ion binding"/>
    <property type="evidence" value="ECO:0007669"/>
    <property type="project" value="UniProtKB-KW"/>
</dbReference>
<keyword evidence="5" id="KW-0548">Nucleotidyltransferase</keyword>
<reference evidence="24" key="2">
    <citation type="submission" date="2007-04" db="EMBL/GenBank/DDBJ databases">
        <title>Complete genome sequence of the nitrogen-fixing bacterium Azorhizobium caulinodans ORS571.</title>
        <authorList>
            <person name="Lee K.B."/>
            <person name="Backer P.D."/>
            <person name="Aono T."/>
            <person name="Liu C.T."/>
            <person name="Suzuki S."/>
            <person name="Suzuki T."/>
            <person name="Kaneko T."/>
            <person name="Yamada M."/>
            <person name="Tabata S."/>
            <person name="Kupfer D.M."/>
            <person name="Najar F.Z."/>
            <person name="Wiley G.B."/>
            <person name="Roe B."/>
            <person name="Binnewies T."/>
            <person name="Ussery D."/>
            <person name="Vereecke D."/>
            <person name="Gevers D."/>
            <person name="Holsters M."/>
            <person name="Oyaizu H."/>
        </authorList>
    </citation>
    <scope>NUCLEOTIDE SEQUENCE [LARGE SCALE GENOMIC DNA]</scope>
    <source>
        <strain evidence="24">ATCC 43989 / DSM 5975 / JCM 20966 / LMG 6465 / NBRC 14845 / NCIMB 13405 / ORS 571</strain>
    </source>
</reference>
<feature type="region of interest" description="Disordered" evidence="21">
    <location>
        <begin position="877"/>
        <end position="900"/>
    </location>
</feature>
<dbReference type="InterPro" id="IPR052171">
    <property type="entry name" value="NHEJ_LigD"/>
</dbReference>
<evidence type="ECO:0000256" key="21">
    <source>
        <dbReference type="SAM" id="MobiDB-lite"/>
    </source>
</evidence>
<dbReference type="Pfam" id="PF04679">
    <property type="entry name" value="DNA_ligase_A_C"/>
    <property type="match status" value="1"/>
</dbReference>
<evidence type="ECO:0000256" key="9">
    <source>
        <dbReference type="ARBA" id="ARBA00022763"/>
    </source>
</evidence>
<evidence type="ECO:0000256" key="3">
    <source>
        <dbReference type="ARBA" id="ARBA00022598"/>
    </source>
</evidence>
<dbReference type="GO" id="GO:0005524">
    <property type="term" value="F:ATP binding"/>
    <property type="evidence" value="ECO:0007669"/>
    <property type="project" value="UniProtKB-KW"/>
</dbReference>